<keyword evidence="1" id="KW-1133">Transmembrane helix</keyword>
<gene>
    <name evidence="3" type="ORF">Bpfe_003613</name>
</gene>
<dbReference type="Proteomes" id="UP001233172">
    <property type="component" value="Unassembled WGS sequence"/>
</dbReference>
<feature type="signal peptide" evidence="2">
    <location>
        <begin position="1"/>
        <end position="24"/>
    </location>
</feature>
<keyword evidence="2" id="KW-0732">Signal</keyword>
<reference evidence="3" key="1">
    <citation type="journal article" date="2023" name="PLoS Negl. Trop. Dis.">
        <title>A genome sequence for Biomphalaria pfeifferi, the major vector snail for the human-infecting parasite Schistosoma mansoni.</title>
        <authorList>
            <person name="Bu L."/>
            <person name="Lu L."/>
            <person name="Laidemitt M.R."/>
            <person name="Zhang S.M."/>
            <person name="Mutuku M."/>
            <person name="Mkoji G."/>
            <person name="Steinauer M."/>
            <person name="Loker E.S."/>
        </authorList>
    </citation>
    <scope>NUCLEOTIDE SEQUENCE</scope>
    <source>
        <strain evidence="3">KasaAsao</strain>
    </source>
</reference>
<comment type="caution">
    <text evidence="3">The sequence shown here is derived from an EMBL/GenBank/DDBJ whole genome shotgun (WGS) entry which is preliminary data.</text>
</comment>
<keyword evidence="4" id="KW-1185">Reference proteome</keyword>
<evidence type="ECO:0000313" key="4">
    <source>
        <dbReference type="Proteomes" id="UP001233172"/>
    </source>
</evidence>
<evidence type="ECO:0000256" key="1">
    <source>
        <dbReference type="SAM" id="Phobius"/>
    </source>
</evidence>
<feature type="chain" id="PRO_5042189377" evidence="2">
    <location>
        <begin position="25"/>
        <end position="514"/>
    </location>
</feature>
<keyword evidence="1" id="KW-0472">Membrane</keyword>
<evidence type="ECO:0000256" key="2">
    <source>
        <dbReference type="SAM" id="SignalP"/>
    </source>
</evidence>
<evidence type="ECO:0000313" key="3">
    <source>
        <dbReference type="EMBL" id="KAK0066878.1"/>
    </source>
</evidence>
<dbReference type="AlphaFoldDB" id="A0AAD8C752"/>
<name>A0AAD8C752_BIOPF</name>
<protein>
    <submittedName>
        <fullName evidence="3">Polymorphic transmembrane cluster 2 transmembrane protein 7</fullName>
    </submittedName>
</protein>
<keyword evidence="1 3" id="KW-0812">Transmembrane</keyword>
<proteinExistence type="predicted"/>
<dbReference type="EMBL" id="JASAOG010000009">
    <property type="protein sequence ID" value="KAK0066878.1"/>
    <property type="molecule type" value="Genomic_DNA"/>
</dbReference>
<accession>A0AAD8C752</accession>
<organism evidence="3 4">
    <name type="scientific">Biomphalaria pfeifferi</name>
    <name type="common">Bloodfluke planorb</name>
    <name type="synonym">Freshwater snail</name>
    <dbReference type="NCBI Taxonomy" id="112525"/>
    <lineage>
        <taxon>Eukaryota</taxon>
        <taxon>Metazoa</taxon>
        <taxon>Spiralia</taxon>
        <taxon>Lophotrochozoa</taxon>
        <taxon>Mollusca</taxon>
        <taxon>Gastropoda</taxon>
        <taxon>Heterobranchia</taxon>
        <taxon>Euthyneura</taxon>
        <taxon>Panpulmonata</taxon>
        <taxon>Hygrophila</taxon>
        <taxon>Lymnaeoidea</taxon>
        <taxon>Planorbidae</taxon>
        <taxon>Biomphalaria</taxon>
    </lineage>
</organism>
<sequence length="514" mass="57974">VSKMIVNGFSNFFIIATLLIIVCSGSLKINCPTVRNMNTVTQLEICVPMKPMKDNNTRNNAEQSFDLLRNNIKVSSCVLRSSKCTDDINNISSTKTNITKQSLGTQCKYTVQVSTFADWTNRYNDTSAMEEWRVKSTHFNVTKLCNIYVYAIFEKPQCNIQEINITCFIKVFPEALCNFNITINDTDRVNGSVAYKHEQINGSKFYNTSCTFSPLMKPETGLLNVMVTMYPNITGNDSDIQYGTSNILQATTSSTTASSENESVLILASSIACGVLLIVVAVIMMLLWIKRKNGNFKEILSCMCSWCTSLHKDELYQKAEMDNTDIYSLNISEKDKSLDPYSVVQDFKLSDCRIYTSKIEMGKSYQKKNVNMDYANYKNATDSSDTHCKGKYAQPKSKIIDSELCSSPIKLKRYSVNDRQYTLVNKSVNETEKNIYFNGDISNSSSTSVSLITTINKLPTALKRVTFNESQYTLVDKFASKSIGTSEERLLHNIDIADYEDDYATTSSIFAQYK</sequence>
<reference evidence="3" key="2">
    <citation type="submission" date="2023-04" db="EMBL/GenBank/DDBJ databases">
        <authorList>
            <person name="Bu L."/>
            <person name="Lu L."/>
            <person name="Laidemitt M.R."/>
            <person name="Zhang S.M."/>
            <person name="Mutuku M."/>
            <person name="Mkoji G."/>
            <person name="Steinauer M."/>
            <person name="Loker E.S."/>
        </authorList>
    </citation>
    <scope>NUCLEOTIDE SEQUENCE</scope>
    <source>
        <strain evidence="3">KasaAsao</strain>
        <tissue evidence="3">Whole Snail</tissue>
    </source>
</reference>
<feature type="non-terminal residue" evidence="3">
    <location>
        <position position="1"/>
    </location>
</feature>
<feature type="transmembrane region" description="Helical" evidence="1">
    <location>
        <begin position="264"/>
        <end position="289"/>
    </location>
</feature>